<reference evidence="2 3" key="1">
    <citation type="submission" date="2016-02" db="EMBL/GenBank/DDBJ databases">
        <title>Ulvibacter sp. LPB0005, isolated from Thais luteostoma.</title>
        <authorList>
            <person name="Shin S.-K."/>
            <person name="Yi H."/>
        </authorList>
    </citation>
    <scope>NUCLEOTIDE SEQUENCE [LARGE SCALE GENOMIC DNA]</scope>
    <source>
        <strain evidence="2 3">LPB0005</strain>
    </source>
</reference>
<dbReference type="EMBL" id="LRXL01000004">
    <property type="protein sequence ID" value="OAB81698.1"/>
    <property type="molecule type" value="Genomic_DNA"/>
</dbReference>
<gene>
    <name evidence="2" type="ORF">ULVI_00805</name>
</gene>
<evidence type="ECO:0000259" key="1">
    <source>
        <dbReference type="PROSITE" id="PS50206"/>
    </source>
</evidence>
<dbReference type="PANTHER" id="PTHR43031:SF1">
    <property type="entry name" value="PYRIDINE NUCLEOTIDE-DISULPHIDE OXIDOREDUCTASE"/>
    <property type="match status" value="1"/>
</dbReference>
<dbReference type="Proteomes" id="UP000077013">
    <property type="component" value="Unassembled WGS sequence"/>
</dbReference>
<dbReference type="Pfam" id="PF00581">
    <property type="entry name" value="Rhodanese"/>
    <property type="match status" value="1"/>
</dbReference>
<organism evidence="2 3">
    <name type="scientific">Cochleicola gelatinilyticus</name>
    <dbReference type="NCBI Taxonomy" id="1763537"/>
    <lineage>
        <taxon>Bacteria</taxon>
        <taxon>Pseudomonadati</taxon>
        <taxon>Bacteroidota</taxon>
        <taxon>Flavobacteriia</taxon>
        <taxon>Flavobacteriales</taxon>
        <taxon>Flavobacteriaceae</taxon>
        <taxon>Cochleicola</taxon>
    </lineage>
</organism>
<protein>
    <recommendedName>
        <fullName evidence="1">Rhodanese domain-containing protein</fullName>
    </recommendedName>
</protein>
<evidence type="ECO:0000313" key="2">
    <source>
        <dbReference type="EMBL" id="OAB81698.1"/>
    </source>
</evidence>
<evidence type="ECO:0000313" key="3">
    <source>
        <dbReference type="Proteomes" id="UP000077013"/>
    </source>
</evidence>
<dbReference type="SMART" id="SM00450">
    <property type="entry name" value="RHOD"/>
    <property type="match status" value="1"/>
</dbReference>
<dbReference type="PROSITE" id="PS50206">
    <property type="entry name" value="RHODANESE_3"/>
    <property type="match status" value="1"/>
</dbReference>
<dbReference type="InterPro" id="IPR050229">
    <property type="entry name" value="GlpE_sulfurtransferase"/>
</dbReference>
<dbReference type="CDD" id="cd00158">
    <property type="entry name" value="RHOD"/>
    <property type="match status" value="1"/>
</dbReference>
<dbReference type="STRING" id="1763537.ULVI_00805"/>
<dbReference type="Gene3D" id="3.40.250.10">
    <property type="entry name" value="Rhodanese-like domain"/>
    <property type="match status" value="1"/>
</dbReference>
<dbReference type="PANTHER" id="PTHR43031">
    <property type="entry name" value="FAD-DEPENDENT OXIDOREDUCTASE"/>
    <property type="match status" value="1"/>
</dbReference>
<dbReference type="AlphaFoldDB" id="A0A167KBM7"/>
<accession>A0A167KBM7</accession>
<proteinExistence type="predicted"/>
<dbReference type="SUPFAM" id="SSF52821">
    <property type="entry name" value="Rhodanese/Cell cycle control phosphatase"/>
    <property type="match status" value="1"/>
</dbReference>
<dbReference type="InterPro" id="IPR036873">
    <property type="entry name" value="Rhodanese-like_dom_sf"/>
</dbReference>
<keyword evidence="3" id="KW-1185">Reference proteome</keyword>
<sequence length="102" mass="11565">MTPTEVNNSFYTSEDAQLIDVRTSQEFTVSHLKDAQNICVTNDDFEEKVKNLDKNKPVYLYCKKGGRSAKAAEILADMGFKEIYDLQGGITNWEESGFETEN</sequence>
<comment type="caution">
    <text evidence="2">The sequence shown here is derived from an EMBL/GenBank/DDBJ whole genome shotgun (WGS) entry which is preliminary data.</text>
</comment>
<feature type="domain" description="Rhodanese" evidence="1">
    <location>
        <begin position="12"/>
        <end position="102"/>
    </location>
</feature>
<name>A0A167KBM7_9FLAO</name>
<dbReference type="InterPro" id="IPR001763">
    <property type="entry name" value="Rhodanese-like_dom"/>
</dbReference>